<dbReference type="EMBL" id="KL584857">
    <property type="protein sequence ID" value="KEQ58314.1"/>
    <property type="molecule type" value="Genomic_DNA"/>
</dbReference>
<dbReference type="Pfam" id="PF04082">
    <property type="entry name" value="Fungal_trans"/>
    <property type="match status" value="1"/>
</dbReference>
<dbReference type="GO" id="GO:0006351">
    <property type="term" value="P:DNA-templated transcription"/>
    <property type="evidence" value="ECO:0007669"/>
    <property type="project" value="InterPro"/>
</dbReference>
<evidence type="ECO:0000256" key="1">
    <source>
        <dbReference type="ARBA" id="ARBA00022723"/>
    </source>
</evidence>
<dbReference type="InterPro" id="IPR007219">
    <property type="entry name" value="XnlR_reg_dom"/>
</dbReference>
<dbReference type="GO" id="GO:0000981">
    <property type="term" value="F:DNA-binding transcription factor activity, RNA polymerase II-specific"/>
    <property type="evidence" value="ECO:0007669"/>
    <property type="project" value="InterPro"/>
</dbReference>
<dbReference type="CDD" id="cd00067">
    <property type="entry name" value="GAL4"/>
    <property type="match status" value="1"/>
</dbReference>
<dbReference type="SMART" id="SM00066">
    <property type="entry name" value="GAL4"/>
    <property type="match status" value="1"/>
</dbReference>
<dbReference type="SUPFAM" id="SSF57701">
    <property type="entry name" value="Zn2/Cys6 DNA-binding domain"/>
    <property type="match status" value="1"/>
</dbReference>
<name>A0A074VGZ7_AURM1</name>
<keyword evidence="6" id="KW-1185">Reference proteome</keyword>
<dbReference type="InterPro" id="IPR050987">
    <property type="entry name" value="AtrR-like"/>
</dbReference>
<dbReference type="Proteomes" id="UP000030672">
    <property type="component" value="Unassembled WGS sequence"/>
</dbReference>
<protein>
    <recommendedName>
        <fullName evidence="4">Zn(2)-C6 fungal-type domain-containing protein</fullName>
    </recommendedName>
</protein>
<gene>
    <name evidence="5" type="ORF">M437DRAFT_59819</name>
</gene>
<evidence type="ECO:0000259" key="4">
    <source>
        <dbReference type="SMART" id="SM00066"/>
    </source>
</evidence>
<keyword evidence="2" id="KW-0539">Nucleus</keyword>
<dbReference type="InterPro" id="IPR036864">
    <property type="entry name" value="Zn2-C6_fun-type_DNA-bd_sf"/>
</dbReference>
<dbReference type="AlphaFoldDB" id="A0A074VGZ7"/>
<dbReference type="GO" id="GO:0003677">
    <property type="term" value="F:DNA binding"/>
    <property type="evidence" value="ECO:0007669"/>
    <property type="project" value="InterPro"/>
</dbReference>
<feature type="domain" description="Zn(2)-C6 fungal-type" evidence="4">
    <location>
        <begin position="14"/>
        <end position="65"/>
    </location>
</feature>
<dbReference type="InterPro" id="IPR001138">
    <property type="entry name" value="Zn2Cys6_DnaBD"/>
</dbReference>
<reference evidence="5 6" key="1">
    <citation type="journal article" date="2014" name="BMC Genomics">
        <title>Genome sequencing of four Aureobasidium pullulans varieties: biotechnological potential, stress tolerance, and description of new species.</title>
        <authorList>
            <person name="Gostin Ar C."/>
            <person name="Ohm R.A."/>
            <person name="Kogej T."/>
            <person name="Sonjak S."/>
            <person name="Turk M."/>
            <person name="Zajc J."/>
            <person name="Zalar P."/>
            <person name="Grube M."/>
            <person name="Sun H."/>
            <person name="Han J."/>
            <person name="Sharma A."/>
            <person name="Chiniquy J."/>
            <person name="Ngan C.Y."/>
            <person name="Lipzen A."/>
            <person name="Barry K."/>
            <person name="Grigoriev I.V."/>
            <person name="Gunde-Cimerman N."/>
        </authorList>
    </citation>
    <scope>NUCLEOTIDE SEQUENCE [LARGE SCALE GENOMIC DNA]</scope>
    <source>
        <strain evidence="5 6">CBS 110374</strain>
    </source>
</reference>
<organism evidence="5 6">
    <name type="scientific">Aureobasidium melanogenum (strain CBS 110374)</name>
    <name type="common">Aureobasidium pullulans var. melanogenum</name>
    <dbReference type="NCBI Taxonomy" id="1043003"/>
    <lineage>
        <taxon>Eukaryota</taxon>
        <taxon>Fungi</taxon>
        <taxon>Dikarya</taxon>
        <taxon>Ascomycota</taxon>
        <taxon>Pezizomycotina</taxon>
        <taxon>Dothideomycetes</taxon>
        <taxon>Dothideomycetidae</taxon>
        <taxon>Dothideales</taxon>
        <taxon>Saccotheciaceae</taxon>
        <taxon>Aureobasidium</taxon>
    </lineage>
</organism>
<dbReference type="RefSeq" id="XP_040875337.1">
    <property type="nucleotide sequence ID" value="XM_041023644.1"/>
</dbReference>
<dbReference type="HOGENOM" id="CLU_016203_0_0_1"/>
<dbReference type="PANTHER" id="PTHR46910">
    <property type="entry name" value="TRANSCRIPTION FACTOR PDR1"/>
    <property type="match status" value="1"/>
</dbReference>
<dbReference type="GO" id="GO:0008270">
    <property type="term" value="F:zinc ion binding"/>
    <property type="evidence" value="ECO:0007669"/>
    <property type="project" value="InterPro"/>
</dbReference>
<dbReference type="GeneID" id="63917017"/>
<feature type="region of interest" description="Disordered" evidence="3">
    <location>
        <begin position="58"/>
        <end position="100"/>
    </location>
</feature>
<accession>A0A074VGZ7</accession>
<evidence type="ECO:0000313" key="6">
    <source>
        <dbReference type="Proteomes" id="UP000030672"/>
    </source>
</evidence>
<sequence length="561" mass="63183">MSQDSPFNAPQKTRRITQACDFCHRRGLKCKSSENTTRAVQSSCLTCIEYGQECTRLRQPKRRGTKPKREQRNSSNRAGDNLRNETQAPIEVPLPQGSRASTSNLKNRRLVTGLLDVYLDTIHPIFPFFCERELWVGWRDGSFPADESDEMSLACMCALSAQHVGSGALFSDEVPATDSAPSAQDFLIEAKRMVAMDFETPCLNQIRSYGMLVLLGAQSNDNAMAHKYLGLYHGLCAHWNLFDEAKWPKGINNCEVEVLRRLWWILYRLEVHTACVFGTMIRTPEAQCFVGYPVGTHHPPFIPGREGQFEDWFAGWNSTTDLFRALEHVIVDLRLRRSQRRSVFGNDVSSHTSSFTQVLARMQDDILPHFRLVRSRSTDSGRNRCGFQASNILCIIHLGRMLSALGDKDYSVACRTAEDMITTISSIPLEYVRAIGSPLLQQLAGVGHMLATLASKQKITQNDHEQCLVVLASIIKFLSKFTERNGTAATEHQRLTDRLREASARTARAASYETEHSPLTWSEEMETMFSKLASFSTLTNDQALFSMNLTGSLSWSYEPNA</sequence>
<keyword evidence="1" id="KW-0479">Metal-binding</keyword>
<dbReference type="CDD" id="cd12148">
    <property type="entry name" value="fungal_TF_MHR"/>
    <property type="match status" value="1"/>
</dbReference>
<dbReference type="PANTHER" id="PTHR46910:SF18">
    <property type="entry name" value="ZN(II)2CYS6 TRANSCRIPTION FACTOR (EUROFUNG)"/>
    <property type="match status" value="1"/>
</dbReference>
<evidence type="ECO:0000313" key="5">
    <source>
        <dbReference type="EMBL" id="KEQ58314.1"/>
    </source>
</evidence>
<evidence type="ECO:0000256" key="3">
    <source>
        <dbReference type="SAM" id="MobiDB-lite"/>
    </source>
</evidence>
<evidence type="ECO:0000256" key="2">
    <source>
        <dbReference type="ARBA" id="ARBA00023242"/>
    </source>
</evidence>
<proteinExistence type="predicted"/>